<organism evidence="1 2">
    <name type="scientific">Cocos nucifera</name>
    <name type="common">Coconut palm</name>
    <dbReference type="NCBI Taxonomy" id="13894"/>
    <lineage>
        <taxon>Eukaryota</taxon>
        <taxon>Viridiplantae</taxon>
        <taxon>Streptophyta</taxon>
        <taxon>Embryophyta</taxon>
        <taxon>Tracheophyta</taxon>
        <taxon>Spermatophyta</taxon>
        <taxon>Magnoliopsida</taxon>
        <taxon>Liliopsida</taxon>
        <taxon>Arecaceae</taxon>
        <taxon>Arecoideae</taxon>
        <taxon>Cocoseae</taxon>
        <taxon>Attaleinae</taxon>
        <taxon>Cocos</taxon>
    </lineage>
</organism>
<dbReference type="EMBL" id="CM017879">
    <property type="protein sequence ID" value="KAG1358581.1"/>
    <property type="molecule type" value="Genomic_DNA"/>
</dbReference>
<evidence type="ECO:0000313" key="1">
    <source>
        <dbReference type="EMBL" id="KAG1358581.1"/>
    </source>
</evidence>
<evidence type="ECO:0000313" key="2">
    <source>
        <dbReference type="Proteomes" id="UP000797356"/>
    </source>
</evidence>
<dbReference type="InterPro" id="IPR038765">
    <property type="entry name" value="Papain-like_cys_pep_sf"/>
</dbReference>
<proteinExistence type="predicted"/>
<reference evidence="1" key="1">
    <citation type="journal article" date="2017" name="Gigascience">
        <title>The genome draft of coconut (Cocos nucifera).</title>
        <authorList>
            <person name="Xiao Y."/>
            <person name="Xu P."/>
            <person name="Fan H."/>
            <person name="Baudouin L."/>
            <person name="Xia W."/>
            <person name="Bocs S."/>
            <person name="Xu J."/>
            <person name="Li Q."/>
            <person name="Guo A."/>
            <person name="Zhou L."/>
            <person name="Li J."/>
            <person name="Wu Y."/>
            <person name="Ma Z."/>
            <person name="Armero A."/>
            <person name="Issali A.E."/>
            <person name="Liu N."/>
            <person name="Peng M."/>
            <person name="Yang Y."/>
        </authorList>
    </citation>
    <scope>NUCLEOTIDE SEQUENCE</scope>
    <source>
        <tissue evidence="1">Spear leaf of Hainan Tall coconut</tissue>
    </source>
</reference>
<comment type="caution">
    <text evidence="1">The sequence shown here is derived from an EMBL/GenBank/DDBJ whole genome shotgun (WGS) entry which is preliminary data.</text>
</comment>
<accession>A0A8K0II06</accession>
<gene>
    <name evidence="1" type="ORF">COCNU_08G000270</name>
</gene>
<dbReference type="SUPFAM" id="SSF54001">
    <property type="entry name" value="Cysteine proteinases"/>
    <property type="match status" value="1"/>
</dbReference>
<reference evidence="1" key="2">
    <citation type="submission" date="2019-07" db="EMBL/GenBank/DDBJ databases">
        <authorList>
            <person name="Yang Y."/>
            <person name="Bocs S."/>
            <person name="Baudouin L."/>
        </authorList>
    </citation>
    <scope>NUCLEOTIDE SEQUENCE</scope>
    <source>
        <tissue evidence="1">Spear leaf of Hainan Tall coconut</tissue>
    </source>
</reference>
<name>A0A8K0II06_COCNU</name>
<protein>
    <submittedName>
        <fullName evidence="1">Uncharacterized protein</fullName>
    </submittedName>
</protein>
<dbReference type="AlphaFoldDB" id="A0A8K0II06"/>
<sequence>MTFGLACGIVEMMYTGDACYDFDWFKFDDERVTKEDMKSALEERYGGEEEYMLVYICEGDKEKIICNVDEKDIAEHLRIRLKKEQEEKKCKKKEKAEAHLYTIIKVADAGLSQSFTTASANIGF</sequence>
<dbReference type="Proteomes" id="UP000797356">
    <property type="component" value="Chromosome 8"/>
</dbReference>
<dbReference type="OrthoDB" id="1744427at2759"/>
<keyword evidence="2" id="KW-1185">Reference proteome</keyword>